<keyword evidence="1" id="KW-0472">Membrane</keyword>
<evidence type="ECO:0000313" key="3">
    <source>
        <dbReference type="Proteomes" id="UP000829720"/>
    </source>
</evidence>
<organism evidence="2 3">
    <name type="scientific">Albula goreensis</name>
    <dbReference type="NCBI Taxonomy" id="1534307"/>
    <lineage>
        <taxon>Eukaryota</taxon>
        <taxon>Metazoa</taxon>
        <taxon>Chordata</taxon>
        <taxon>Craniata</taxon>
        <taxon>Vertebrata</taxon>
        <taxon>Euteleostomi</taxon>
        <taxon>Actinopterygii</taxon>
        <taxon>Neopterygii</taxon>
        <taxon>Teleostei</taxon>
        <taxon>Albuliformes</taxon>
        <taxon>Albulidae</taxon>
        <taxon>Albula</taxon>
    </lineage>
</organism>
<dbReference type="Proteomes" id="UP000829720">
    <property type="component" value="Unassembled WGS sequence"/>
</dbReference>
<name>A0A8T3CF16_9TELE</name>
<dbReference type="Gene3D" id="2.60.120.40">
    <property type="match status" value="1"/>
</dbReference>
<dbReference type="EMBL" id="JAERUA010000025">
    <property type="protein sequence ID" value="KAI1882460.1"/>
    <property type="molecule type" value="Genomic_DNA"/>
</dbReference>
<keyword evidence="3" id="KW-1185">Reference proteome</keyword>
<reference evidence="2" key="1">
    <citation type="submission" date="2021-01" db="EMBL/GenBank/DDBJ databases">
        <authorList>
            <person name="Zahm M."/>
            <person name="Roques C."/>
            <person name="Cabau C."/>
            <person name="Klopp C."/>
            <person name="Donnadieu C."/>
            <person name="Jouanno E."/>
            <person name="Lampietro C."/>
            <person name="Louis A."/>
            <person name="Herpin A."/>
            <person name="Echchiki A."/>
            <person name="Berthelot C."/>
            <person name="Parey E."/>
            <person name="Roest-Crollius H."/>
            <person name="Braasch I."/>
            <person name="Postlethwait J."/>
            <person name="Bobe J."/>
            <person name="Montfort J."/>
            <person name="Bouchez O."/>
            <person name="Begum T."/>
            <person name="Mejri S."/>
            <person name="Adams A."/>
            <person name="Chen W.-J."/>
            <person name="Guiguen Y."/>
        </authorList>
    </citation>
    <scope>NUCLEOTIDE SEQUENCE</scope>
    <source>
        <tissue evidence="2">Blood</tissue>
    </source>
</reference>
<protein>
    <recommendedName>
        <fullName evidence="4">TNF family profile domain-containing protein</fullName>
    </recommendedName>
</protein>
<dbReference type="OrthoDB" id="8940744at2759"/>
<gene>
    <name evidence="2" type="ORF">AGOR_G00250990</name>
</gene>
<proteinExistence type="predicted"/>
<keyword evidence="1" id="KW-0812">Transmembrane</keyword>
<comment type="caution">
    <text evidence="2">The sequence shown here is derived from an EMBL/GenBank/DDBJ whole genome shotgun (WGS) entry which is preliminary data.</text>
</comment>
<sequence>MKLDTLATRVCLLFIGMILLAVGILTGVAQLRSPPCDPTGTLNASTVAGFFQSNSIKASMFLKAKGSDESDMGLVKWANEEYPSQNATLSEDGHWIKLVKSGRYLLFVQAVYKVPEGGASETTAEDQIDLQLKVVLKHRQGSLEEYSSAFDTRHRRSEETDAVLNHLVLLQVRSEDSLAINASHRHLLEYNTNPVSTFLTLLKYADDPEA</sequence>
<feature type="transmembrane region" description="Helical" evidence="1">
    <location>
        <begin position="12"/>
        <end position="31"/>
    </location>
</feature>
<dbReference type="SUPFAM" id="SSF49842">
    <property type="entry name" value="TNF-like"/>
    <property type="match status" value="1"/>
</dbReference>
<evidence type="ECO:0000256" key="1">
    <source>
        <dbReference type="SAM" id="Phobius"/>
    </source>
</evidence>
<evidence type="ECO:0000313" key="2">
    <source>
        <dbReference type="EMBL" id="KAI1882460.1"/>
    </source>
</evidence>
<dbReference type="AlphaFoldDB" id="A0A8T3CF16"/>
<accession>A0A8T3CF16</accession>
<evidence type="ECO:0008006" key="4">
    <source>
        <dbReference type="Google" id="ProtNLM"/>
    </source>
</evidence>
<keyword evidence="1" id="KW-1133">Transmembrane helix</keyword>
<dbReference type="InterPro" id="IPR008983">
    <property type="entry name" value="Tumour_necrosis_fac-like_dom"/>
</dbReference>